<dbReference type="GO" id="GO:0005829">
    <property type="term" value="C:cytosol"/>
    <property type="evidence" value="ECO:0007669"/>
    <property type="project" value="TreeGrafter"/>
</dbReference>
<dbReference type="OrthoDB" id="365801at2759"/>
<dbReference type="GO" id="GO:0000287">
    <property type="term" value="F:magnesium ion binding"/>
    <property type="evidence" value="ECO:0007669"/>
    <property type="project" value="TreeGrafter"/>
</dbReference>
<dbReference type="Gene3D" id="3.40.50.1000">
    <property type="entry name" value="HAD superfamily/HAD-like"/>
    <property type="match status" value="2"/>
</dbReference>
<gene>
    <name evidence="1" type="ORF">MACJ_000861</name>
</gene>
<name>A0A976M4U1_THEOR</name>
<dbReference type="GO" id="GO:0016791">
    <property type="term" value="F:phosphatase activity"/>
    <property type="evidence" value="ECO:0007669"/>
    <property type="project" value="TreeGrafter"/>
</dbReference>
<dbReference type="PANTHER" id="PTHR10000:SF8">
    <property type="entry name" value="HAD SUPERFAMILY HYDROLASE-LIKE, TYPE 3"/>
    <property type="match status" value="1"/>
</dbReference>
<dbReference type="Pfam" id="PF08282">
    <property type="entry name" value="Hydrolase_3"/>
    <property type="match status" value="1"/>
</dbReference>
<evidence type="ECO:0000313" key="2">
    <source>
        <dbReference type="Proteomes" id="UP000244803"/>
    </source>
</evidence>
<dbReference type="SUPFAM" id="SSF56784">
    <property type="entry name" value="HAD-like"/>
    <property type="match status" value="1"/>
</dbReference>
<evidence type="ECO:0000313" key="1">
    <source>
        <dbReference type="EMBL" id="UKJ88417.2"/>
    </source>
</evidence>
<accession>A0A976M4U1</accession>
<reference evidence="1" key="1">
    <citation type="submission" date="2022-07" db="EMBL/GenBank/DDBJ databases">
        <title>Evaluation of T. orientalis genome assembly methods using nanopore sequencing and analysis of variation between genomes.</title>
        <authorList>
            <person name="Yam J."/>
            <person name="Micallef M.L."/>
            <person name="Liu M."/>
            <person name="Djordjevic S.P."/>
            <person name="Bogema D.R."/>
            <person name="Jenkins C."/>
        </authorList>
    </citation>
    <scope>NUCLEOTIDE SEQUENCE</scope>
    <source>
        <strain evidence="1">Fish Creek</strain>
    </source>
</reference>
<dbReference type="PANTHER" id="PTHR10000">
    <property type="entry name" value="PHOSPHOSERINE PHOSPHATASE"/>
    <property type="match status" value="1"/>
</dbReference>
<organism evidence="1 2">
    <name type="scientific">Theileria orientalis</name>
    <dbReference type="NCBI Taxonomy" id="68886"/>
    <lineage>
        <taxon>Eukaryota</taxon>
        <taxon>Sar</taxon>
        <taxon>Alveolata</taxon>
        <taxon>Apicomplexa</taxon>
        <taxon>Aconoidasida</taxon>
        <taxon>Piroplasmida</taxon>
        <taxon>Theileriidae</taxon>
        <taxon>Theileria</taxon>
    </lineage>
</organism>
<sequence>MTRVGVNFIDETGYNGFPGVYANGCCVFDDSGEAVFFEKFSIEFLDKFVKYMCVNKMQNDTFFETINRSLILDEPSIHVNKNVQMKTMHKPELSTLEEVYRSDIISIRYITNGIDIPDLKGGKDYVCVVYGNIVTMNPPGDGENDIPCFELCETSFAVGNARDEVKQKAKWVLDINYDQGAFEKAVKLLVDSE</sequence>
<dbReference type="EMBL" id="CP056065">
    <property type="protein sequence ID" value="UKJ88417.2"/>
    <property type="molecule type" value="Genomic_DNA"/>
</dbReference>
<dbReference type="Proteomes" id="UP000244803">
    <property type="component" value="Chromosome 1"/>
</dbReference>
<dbReference type="Gene3D" id="3.30.1240.10">
    <property type="match status" value="1"/>
</dbReference>
<proteinExistence type="predicted"/>
<protein>
    <submittedName>
        <fullName evidence="1">Uncharacterized protein</fullName>
    </submittedName>
</protein>
<dbReference type="InterPro" id="IPR036412">
    <property type="entry name" value="HAD-like_sf"/>
</dbReference>
<dbReference type="AlphaFoldDB" id="A0A976M4U1"/>
<dbReference type="InterPro" id="IPR023214">
    <property type="entry name" value="HAD_sf"/>
</dbReference>